<organism evidence="7 8">
    <name type="scientific">Saccharomyces uvarum</name>
    <name type="common">Yeast</name>
    <name type="synonym">Saccharomyces bayanus var. uvarum</name>
    <dbReference type="NCBI Taxonomy" id="230603"/>
    <lineage>
        <taxon>Eukaryota</taxon>
        <taxon>Fungi</taxon>
        <taxon>Dikarya</taxon>
        <taxon>Ascomycota</taxon>
        <taxon>Saccharomycotina</taxon>
        <taxon>Saccharomycetes</taxon>
        <taxon>Saccharomycetales</taxon>
        <taxon>Saccharomycetaceae</taxon>
        <taxon>Saccharomyces</taxon>
    </lineage>
</organism>
<evidence type="ECO:0000256" key="1">
    <source>
        <dbReference type="ARBA" id="ARBA00004173"/>
    </source>
</evidence>
<protein>
    <recommendedName>
        <fullName evidence="3">Altered inheritance of mitochondria protein 23, mitochondrial</fullName>
    </recommendedName>
</protein>
<evidence type="ECO:0000256" key="4">
    <source>
        <dbReference type="ARBA" id="ARBA00022946"/>
    </source>
</evidence>
<dbReference type="InterPro" id="IPR029427">
    <property type="entry name" value="AIM23"/>
</dbReference>
<evidence type="ECO:0000256" key="6">
    <source>
        <dbReference type="SAM" id="MobiDB-lite"/>
    </source>
</evidence>
<sequence>MVATMLELLLKRSLLQRTVPLGSVRYFHCTKYFHKDNASSTTDIFRNAMKRKRELAGLREQNHSNGVRNVAFPKEYIKRQKQPPRNATKKKRISITWATGTDRAKEAANSVVSEIFKKNSKGNIKIVDSTTHRIETSNIRYFAKGIDLDKVGLSIVNIEQIDDENQIPLVKLVESRVALKRYSDFLAKRKEMEMMKLGVMNKSFRTLETDKKEDNMKQIKISWQIESDDLQRQKAHEIVSLLKKGSKVTLYLDDKNNINSNNWLEGFEELDRFQKDDTNRLPKSVLDKRAAVLETLKETVSEYANEPVLVGNIAMKMIMKLTPKDVKPHDNDKRALKELRKKERQEKLQKRIEKKKLKDT</sequence>
<evidence type="ECO:0000256" key="2">
    <source>
        <dbReference type="ARBA" id="ARBA00008476"/>
    </source>
</evidence>
<dbReference type="GO" id="GO:0005739">
    <property type="term" value="C:mitochondrion"/>
    <property type="evidence" value="ECO:0007669"/>
    <property type="project" value="UniProtKB-SubCell"/>
</dbReference>
<reference evidence="7" key="1">
    <citation type="submission" date="2022-10" db="EMBL/GenBank/DDBJ databases">
        <authorList>
            <person name="Byrne P K."/>
        </authorList>
    </citation>
    <scope>NUCLEOTIDE SEQUENCE</scope>
    <source>
        <strain evidence="7">CBS7001</strain>
    </source>
</reference>
<evidence type="ECO:0000313" key="8">
    <source>
        <dbReference type="Proteomes" id="UP001162090"/>
    </source>
</evidence>
<dbReference type="GO" id="GO:0006413">
    <property type="term" value="P:translational initiation"/>
    <property type="evidence" value="ECO:0007669"/>
    <property type="project" value="InterPro"/>
</dbReference>
<evidence type="ECO:0000256" key="3">
    <source>
        <dbReference type="ARBA" id="ARBA00013994"/>
    </source>
</evidence>
<accession>A0AA35NSZ9</accession>
<dbReference type="EMBL" id="OX365917">
    <property type="protein sequence ID" value="CAI4061251.1"/>
    <property type="molecule type" value="Genomic_DNA"/>
</dbReference>
<proteinExistence type="inferred from homology"/>
<gene>
    <name evidence="7" type="primary">SUVC06G1680</name>
    <name evidence="7" type="ORF">SUVC_06G1680</name>
</gene>
<name>A0AA35NSZ9_SACUV</name>
<evidence type="ECO:0000256" key="5">
    <source>
        <dbReference type="ARBA" id="ARBA00023128"/>
    </source>
</evidence>
<dbReference type="AlphaFoldDB" id="A0AA35NSZ9"/>
<dbReference type="Pfam" id="PF14877">
    <property type="entry name" value="mIF3"/>
    <property type="match status" value="1"/>
</dbReference>
<evidence type="ECO:0000313" key="7">
    <source>
        <dbReference type="EMBL" id="CAI4061251.1"/>
    </source>
</evidence>
<dbReference type="SUPFAM" id="SSF55200">
    <property type="entry name" value="Translation initiation factor IF3, C-terminal domain"/>
    <property type="match status" value="1"/>
</dbReference>
<dbReference type="Proteomes" id="UP001162090">
    <property type="component" value="Chromosome 6"/>
</dbReference>
<keyword evidence="4" id="KW-0809">Transit peptide</keyword>
<comment type="subcellular location">
    <subcellularLocation>
        <location evidence="1">Mitochondrion</location>
    </subcellularLocation>
</comment>
<dbReference type="InterPro" id="IPR036788">
    <property type="entry name" value="T_IF-3_C_sf"/>
</dbReference>
<comment type="similarity">
    <text evidence="2">Belongs to the AIM23 family.</text>
</comment>
<feature type="region of interest" description="Disordered" evidence="6">
    <location>
        <begin position="324"/>
        <end position="360"/>
    </location>
</feature>
<keyword evidence="5" id="KW-0496">Mitochondrion</keyword>